<dbReference type="Proteomes" id="UP001341840">
    <property type="component" value="Unassembled WGS sequence"/>
</dbReference>
<sequence length="90" mass="10338">MDLQLSDINGIHVGIDLNGVISTQAADLGTLDIDLERRHRQHMDPFYPRLCRNGFPRRIFRPGVDFHRSEPVAAVMNTAVKLLQWRCKNL</sequence>
<proteinExistence type="predicted"/>
<organism evidence="1 2">
    <name type="scientific">Stylosanthes scabra</name>
    <dbReference type="NCBI Taxonomy" id="79078"/>
    <lineage>
        <taxon>Eukaryota</taxon>
        <taxon>Viridiplantae</taxon>
        <taxon>Streptophyta</taxon>
        <taxon>Embryophyta</taxon>
        <taxon>Tracheophyta</taxon>
        <taxon>Spermatophyta</taxon>
        <taxon>Magnoliopsida</taxon>
        <taxon>eudicotyledons</taxon>
        <taxon>Gunneridae</taxon>
        <taxon>Pentapetalae</taxon>
        <taxon>rosids</taxon>
        <taxon>fabids</taxon>
        <taxon>Fabales</taxon>
        <taxon>Fabaceae</taxon>
        <taxon>Papilionoideae</taxon>
        <taxon>50 kb inversion clade</taxon>
        <taxon>dalbergioids sensu lato</taxon>
        <taxon>Dalbergieae</taxon>
        <taxon>Pterocarpus clade</taxon>
        <taxon>Stylosanthes</taxon>
    </lineage>
</organism>
<evidence type="ECO:0000313" key="1">
    <source>
        <dbReference type="EMBL" id="MED6121112.1"/>
    </source>
</evidence>
<comment type="caution">
    <text evidence="1">The sequence shown here is derived from an EMBL/GenBank/DDBJ whole genome shotgun (WGS) entry which is preliminary data.</text>
</comment>
<name>A0ABU6RAV5_9FABA</name>
<dbReference type="EMBL" id="JASCZI010030312">
    <property type="protein sequence ID" value="MED6121112.1"/>
    <property type="molecule type" value="Genomic_DNA"/>
</dbReference>
<evidence type="ECO:0000313" key="2">
    <source>
        <dbReference type="Proteomes" id="UP001341840"/>
    </source>
</evidence>
<keyword evidence="2" id="KW-1185">Reference proteome</keyword>
<reference evidence="1 2" key="1">
    <citation type="journal article" date="2023" name="Plants (Basel)">
        <title>Bridging the Gap: Combining Genomics and Transcriptomics Approaches to Understand Stylosanthes scabra, an Orphan Legume from the Brazilian Caatinga.</title>
        <authorList>
            <person name="Ferreira-Neto J.R.C."/>
            <person name="da Silva M.D."/>
            <person name="Binneck E."/>
            <person name="de Melo N.F."/>
            <person name="da Silva R.H."/>
            <person name="de Melo A.L.T.M."/>
            <person name="Pandolfi V."/>
            <person name="Bustamante F.O."/>
            <person name="Brasileiro-Vidal A.C."/>
            <person name="Benko-Iseppon A.M."/>
        </authorList>
    </citation>
    <scope>NUCLEOTIDE SEQUENCE [LARGE SCALE GENOMIC DNA]</scope>
    <source>
        <tissue evidence="1">Leaves</tissue>
    </source>
</reference>
<gene>
    <name evidence="1" type="ORF">PIB30_027182</name>
</gene>
<protein>
    <submittedName>
        <fullName evidence="1">Uncharacterized protein</fullName>
    </submittedName>
</protein>
<accession>A0ABU6RAV5</accession>